<dbReference type="KEGG" id="ptaw:DW352_07765"/>
<dbReference type="RefSeq" id="WP_115690052.1">
    <property type="nucleotide sequence ID" value="NZ_CP031417.1"/>
</dbReference>
<evidence type="ECO:0000313" key="1">
    <source>
        <dbReference type="EMBL" id="AXK80420.1"/>
    </source>
</evidence>
<sequence>MTDHLEFYGYLVGSFADADLLRLTDEQAAVAGLTERKRAAFAKVLEQGRDVLLSPTFDWERIAQHANRDFEDEAETRAWVIRMMDLLEGALKKL</sequence>
<reference evidence="1 2" key="1">
    <citation type="submission" date="2018-07" db="EMBL/GenBank/DDBJ databases">
        <authorList>
            <person name="Quirk P.G."/>
            <person name="Krulwich T.A."/>
        </authorList>
    </citation>
    <scope>NUCLEOTIDE SEQUENCE [LARGE SCALE GENOMIC DNA]</scope>
    <source>
        <strain evidence="1 2">CC-BB4</strain>
    </source>
</reference>
<name>A0A345ZU23_9HYPH</name>
<evidence type="ECO:0008006" key="3">
    <source>
        <dbReference type="Google" id="ProtNLM"/>
    </source>
</evidence>
<dbReference type="Proteomes" id="UP000254889">
    <property type="component" value="Chromosome"/>
</dbReference>
<organism evidence="1 2">
    <name type="scientific">Pseudolabrys taiwanensis</name>
    <dbReference type="NCBI Taxonomy" id="331696"/>
    <lineage>
        <taxon>Bacteria</taxon>
        <taxon>Pseudomonadati</taxon>
        <taxon>Pseudomonadota</taxon>
        <taxon>Alphaproteobacteria</taxon>
        <taxon>Hyphomicrobiales</taxon>
        <taxon>Xanthobacteraceae</taxon>
        <taxon>Pseudolabrys</taxon>
    </lineage>
</organism>
<proteinExistence type="predicted"/>
<dbReference type="EMBL" id="CP031417">
    <property type="protein sequence ID" value="AXK80420.1"/>
    <property type="molecule type" value="Genomic_DNA"/>
</dbReference>
<dbReference type="OrthoDB" id="8449167at2"/>
<keyword evidence="2" id="KW-1185">Reference proteome</keyword>
<dbReference type="AlphaFoldDB" id="A0A345ZU23"/>
<evidence type="ECO:0000313" key="2">
    <source>
        <dbReference type="Proteomes" id="UP000254889"/>
    </source>
</evidence>
<gene>
    <name evidence="1" type="ORF">DW352_07765</name>
</gene>
<protein>
    <recommendedName>
        <fullName evidence="3">CdiI immunity protein domain-containing protein</fullName>
    </recommendedName>
</protein>
<accession>A0A345ZU23</accession>